<proteinExistence type="predicted"/>
<dbReference type="Proteomes" id="UP000735302">
    <property type="component" value="Unassembled WGS sequence"/>
</dbReference>
<sequence>MSRRFQCGPTLRRSPHRAWGRSGEAPVMKSDRKPEFFHESRESPPTWGTRNFTACSKRPGTSLGRSSGESPRLGRCVQEFERAMIPTNAPDTLENAPDTLDRKENK</sequence>
<keyword evidence="3" id="KW-1185">Reference proteome</keyword>
<reference evidence="2 3" key="1">
    <citation type="journal article" date="2021" name="Elife">
        <title>Chloroplast acquisition without the gene transfer in kleptoplastic sea slugs, Plakobranchus ocellatus.</title>
        <authorList>
            <person name="Maeda T."/>
            <person name="Takahashi S."/>
            <person name="Yoshida T."/>
            <person name="Shimamura S."/>
            <person name="Takaki Y."/>
            <person name="Nagai Y."/>
            <person name="Toyoda A."/>
            <person name="Suzuki Y."/>
            <person name="Arimoto A."/>
            <person name="Ishii H."/>
            <person name="Satoh N."/>
            <person name="Nishiyama T."/>
            <person name="Hasebe M."/>
            <person name="Maruyama T."/>
            <person name="Minagawa J."/>
            <person name="Obokata J."/>
            <person name="Shigenobu S."/>
        </authorList>
    </citation>
    <scope>NUCLEOTIDE SEQUENCE [LARGE SCALE GENOMIC DNA]</scope>
</reference>
<protein>
    <submittedName>
        <fullName evidence="2">Uncharacterized protein</fullName>
    </submittedName>
</protein>
<feature type="region of interest" description="Disordered" evidence="1">
    <location>
        <begin position="1"/>
        <end position="106"/>
    </location>
</feature>
<evidence type="ECO:0000313" key="3">
    <source>
        <dbReference type="Proteomes" id="UP000735302"/>
    </source>
</evidence>
<evidence type="ECO:0000256" key="1">
    <source>
        <dbReference type="SAM" id="MobiDB-lite"/>
    </source>
</evidence>
<gene>
    <name evidence="2" type="ORF">PoB_006954900</name>
</gene>
<organism evidence="2 3">
    <name type="scientific">Plakobranchus ocellatus</name>
    <dbReference type="NCBI Taxonomy" id="259542"/>
    <lineage>
        <taxon>Eukaryota</taxon>
        <taxon>Metazoa</taxon>
        <taxon>Spiralia</taxon>
        <taxon>Lophotrochozoa</taxon>
        <taxon>Mollusca</taxon>
        <taxon>Gastropoda</taxon>
        <taxon>Heterobranchia</taxon>
        <taxon>Euthyneura</taxon>
        <taxon>Panpulmonata</taxon>
        <taxon>Sacoglossa</taxon>
        <taxon>Placobranchoidea</taxon>
        <taxon>Plakobranchidae</taxon>
        <taxon>Plakobranchus</taxon>
    </lineage>
</organism>
<evidence type="ECO:0000313" key="2">
    <source>
        <dbReference type="EMBL" id="GFO43044.1"/>
    </source>
</evidence>
<feature type="compositionally biased region" description="Basic and acidic residues" evidence="1">
    <location>
        <begin position="29"/>
        <end position="42"/>
    </location>
</feature>
<accession>A0AAV4DFV0</accession>
<comment type="caution">
    <text evidence="2">The sequence shown here is derived from an EMBL/GenBank/DDBJ whole genome shotgun (WGS) entry which is preliminary data.</text>
</comment>
<dbReference type="AlphaFoldDB" id="A0AAV4DFV0"/>
<name>A0AAV4DFV0_9GAST</name>
<dbReference type="EMBL" id="BLXT01007853">
    <property type="protein sequence ID" value="GFO43044.1"/>
    <property type="molecule type" value="Genomic_DNA"/>
</dbReference>